<evidence type="ECO:0008006" key="3">
    <source>
        <dbReference type="Google" id="ProtNLM"/>
    </source>
</evidence>
<dbReference type="EMBL" id="KN825880">
    <property type="protein sequence ID" value="KIK81035.1"/>
    <property type="molecule type" value="Genomic_DNA"/>
</dbReference>
<dbReference type="HOGENOM" id="CLU_082499_5_1_1"/>
<sequence>MADQTSTPEGSSDKARWMAVEVTALVDYLYKHHAECGNAGNFKEPTYNAAAVHIKPYFNGVGAVKTGKMVGYKWGTLKAIYNTIKSYCRVKSGCHWDNKNGANIQGVDQITIQLLTLHIYQTNVVMRPFQNSGWEHYKKISEIFPSGGATGGMAFNTTMSSVPSKYHQ</sequence>
<reference evidence="1 2" key="1">
    <citation type="submission" date="2014-04" db="EMBL/GenBank/DDBJ databases">
        <authorList>
            <consortium name="DOE Joint Genome Institute"/>
            <person name="Kuo A."/>
            <person name="Kohler A."/>
            <person name="Jargeat P."/>
            <person name="Nagy L.G."/>
            <person name="Floudas D."/>
            <person name="Copeland A."/>
            <person name="Barry K.W."/>
            <person name="Cichocki N."/>
            <person name="Veneault-Fourrey C."/>
            <person name="LaButti K."/>
            <person name="Lindquist E.A."/>
            <person name="Lipzen A."/>
            <person name="Lundell T."/>
            <person name="Morin E."/>
            <person name="Murat C."/>
            <person name="Sun H."/>
            <person name="Tunlid A."/>
            <person name="Henrissat B."/>
            <person name="Grigoriev I.V."/>
            <person name="Hibbett D.S."/>
            <person name="Martin F."/>
            <person name="Nordberg H.P."/>
            <person name="Cantor M.N."/>
            <person name="Hua S.X."/>
        </authorList>
    </citation>
    <scope>NUCLEOTIDE SEQUENCE [LARGE SCALE GENOMIC DNA]</scope>
    <source>
        <strain evidence="1 2">Ve08.2h10</strain>
    </source>
</reference>
<name>A0A0D0DPS2_9AGAM</name>
<dbReference type="Proteomes" id="UP000054538">
    <property type="component" value="Unassembled WGS sequence"/>
</dbReference>
<organism evidence="1 2">
    <name type="scientific">Paxillus rubicundulus Ve08.2h10</name>
    <dbReference type="NCBI Taxonomy" id="930991"/>
    <lineage>
        <taxon>Eukaryota</taxon>
        <taxon>Fungi</taxon>
        <taxon>Dikarya</taxon>
        <taxon>Basidiomycota</taxon>
        <taxon>Agaricomycotina</taxon>
        <taxon>Agaricomycetes</taxon>
        <taxon>Agaricomycetidae</taxon>
        <taxon>Boletales</taxon>
        <taxon>Paxilineae</taxon>
        <taxon>Paxillaceae</taxon>
        <taxon>Paxillus</taxon>
    </lineage>
</organism>
<dbReference type="OrthoDB" id="2690769at2759"/>
<keyword evidence="2" id="KW-1185">Reference proteome</keyword>
<accession>A0A0D0DPS2</accession>
<dbReference type="AlphaFoldDB" id="A0A0D0DPS2"/>
<proteinExistence type="predicted"/>
<evidence type="ECO:0000313" key="2">
    <source>
        <dbReference type="Proteomes" id="UP000054538"/>
    </source>
</evidence>
<reference evidence="2" key="2">
    <citation type="submission" date="2015-01" db="EMBL/GenBank/DDBJ databases">
        <title>Evolutionary Origins and Diversification of the Mycorrhizal Mutualists.</title>
        <authorList>
            <consortium name="DOE Joint Genome Institute"/>
            <consortium name="Mycorrhizal Genomics Consortium"/>
            <person name="Kohler A."/>
            <person name="Kuo A."/>
            <person name="Nagy L.G."/>
            <person name="Floudas D."/>
            <person name="Copeland A."/>
            <person name="Barry K.W."/>
            <person name="Cichocki N."/>
            <person name="Veneault-Fourrey C."/>
            <person name="LaButti K."/>
            <person name="Lindquist E.A."/>
            <person name="Lipzen A."/>
            <person name="Lundell T."/>
            <person name="Morin E."/>
            <person name="Murat C."/>
            <person name="Riley R."/>
            <person name="Ohm R."/>
            <person name="Sun H."/>
            <person name="Tunlid A."/>
            <person name="Henrissat B."/>
            <person name="Grigoriev I.V."/>
            <person name="Hibbett D.S."/>
            <person name="Martin F."/>
        </authorList>
    </citation>
    <scope>NUCLEOTIDE SEQUENCE [LARGE SCALE GENOMIC DNA]</scope>
    <source>
        <strain evidence="2">Ve08.2h10</strain>
    </source>
</reference>
<gene>
    <name evidence="1" type="ORF">PAXRUDRAFT_157048</name>
</gene>
<evidence type="ECO:0000313" key="1">
    <source>
        <dbReference type="EMBL" id="KIK81035.1"/>
    </source>
</evidence>
<protein>
    <recommendedName>
        <fullName evidence="3">Myb/SANT-like domain-containing protein</fullName>
    </recommendedName>
</protein>
<dbReference type="InParanoid" id="A0A0D0DPS2"/>